<keyword evidence="2" id="KW-1185">Reference proteome</keyword>
<dbReference type="EMBL" id="ML170156">
    <property type="protein sequence ID" value="TDL30030.1"/>
    <property type="molecule type" value="Genomic_DNA"/>
</dbReference>
<protein>
    <submittedName>
        <fullName evidence="1">Uncharacterized protein</fullName>
    </submittedName>
</protein>
<dbReference type="AlphaFoldDB" id="A0A4R5XFT9"/>
<dbReference type="VEuPathDB" id="FungiDB:BD410DRAFT_50392"/>
<gene>
    <name evidence="1" type="ORF">BD410DRAFT_50392</name>
</gene>
<reference evidence="1 2" key="1">
    <citation type="submission" date="2018-06" db="EMBL/GenBank/DDBJ databases">
        <title>A transcriptomic atlas of mushroom development highlights an independent origin of complex multicellularity.</title>
        <authorList>
            <consortium name="DOE Joint Genome Institute"/>
            <person name="Krizsan K."/>
            <person name="Almasi E."/>
            <person name="Merenyi Z."/>
            <person name="Sahu N."/>
            <person name="Viragh M."/>
            <person name="Koszo T."/>
            <person name="Mondo S."/>
            <person name="Kiss B."/>
            <person name="Balint B."/>
            <person name="Kues U."/>
            <person name="Barry K."/>
            <person name="Hegedus J.C."/>
            <person name="Henrissat B."/>
            <person name="Johnson J."/>
            <person name="Lipzen A."/>
            <person name="Ohm R."/>
            <person name="Nagy I."/>
            <person name="Pangilinan J."/>
            <person name="Yan J."/>
            <person name="Xiong Y."/>
            <person name="Grigoriev I.V."/>
            <person name="Hibbett D.S."/>
            <person name="Nagy L.G."/>
        </authorList>
    </citation>
    <scope>NUCLEOTIDE SEQUENCE [LARGE SCALE GENOMIC DNA]</scope>
    <source>
        <strain evidence="1 2">SZMC22713</strain>
    </source>
</reference>
<proteinExistence type="predicted"/>
<name>A0A4R5XFT9_9AGAM</name>
<evidence type="ECO:0000313" key="1">
    <source>
        <dbReference type="EMBL" id="TDL30030.1"/>
    </source>
</evidence>
<evidence type="ECO:0000313" key="2">
    <source>
        <dbReference type="Proteomes" id="UP000294933"/>
    </source>
</evidence>
<organism evidence="1 2">
    <name type="scientific">Rickenella mellea</name>
    <dbReference type="NCBI Taxonomy" id="50990"/>
    <lineage>
        <taxon>Eukaryota</taxon>
        <taxon>Fungi</taxon>
        <taxon>Dikarya</taxon>
        <taxon>Basidiomycota</taxon>
        <taxon>Agaricomycotina</taxon>
        <taxon>Agaricomycetes</taxon>
        <taxon>Hymenochaetales</taxon>
        <taxon>Rickenellaceae</taxon>
        <taxon>Rickenella</taxon>
    </lineage>
</organism>
<sequence>MENEIVSKPVILLDGDGDGPQLPSFEMIEFEDRDLPRSNRHLFIRPEYRIALQGLQKIRAGADKFNEGDVWGVCEKSFIPLKPVQGVVLTGQSGDGKSTSLWYILIARLSAGQPTWFQYQSFFIYHFDKNGVRVHDARSPFIMSCPHEWALVDSNYEVSKPHPSFQSQSTFVVWATSPNEESYRGWRKDLVEAPFYTLDNWTWAEVLNVAVHAWGLDVDDPKIQLMRTVFIKYGPTVQICRNVLLDFVRVFVGGLLGEILSIRTSGEIFDNLLGAPKNSRDWCLVIPGKDRYPEGRVITDHVEELLVTHLLDLDPSESYAIYSTPETYPAFSSLKDRILERVVHSILPRSHHTIFPMPRVGEAEHLLDLTGVSYRPIQNLESLSRNFRRGVYWVPETRRGVTAVHSVAIVKDTLYIFRITRRSKQTIQFPILKSIRDALPQSLQSVDKWKFVWVVPYHKSKAFSNPKTVDEAGGNTWHHNLQQYVMPVDISSDLLRRAHIARLETWPVEKLRLDDSDCR</sequence>
<dbReference type="OrthoDB" id="3031702at2759"/>
<accession>A0A4R5XFT9</accession>
<dbReference type="Proteomes" id="UP000294933">
    <property type="component" value="Unassembled WGS sequence"/>
</dbReference>